<evidence type="ECO:0000259" key="8">
    <source>
        <dbReference type="PROSITE" id="PS50850"/>
    </source>
</evidence>
<evidence type="ECO:0000313" key="9">
    <source>
        <dbReference type="EMBL" id="TLU72903.1"/>
    </source>
</evidence>
<reference evidence="9 10" key="1">
    <citation type="submission" date="2019-05" db="EMBL/GenBank/DDBJ databases">
        <authorList>
            <person name="Pankratov T."/>
            <person name="Grouzdev D."/>
        </authorList>
    </citation>
    <scope>NUCLEOTIDE SEQUENCE [LARGE SCALE GENOMIC DNA]</scope>
    <source>
        <strain evidence="9 10">KEBCLARHB70R</strain>
    </source>
</reference>
<feature type="transmembrane region" description="Helical" evidence="7">
    <location>
        <begin position="514"/>
        <end position="536"/>
    </location>
</feature>
<feature type="transmembrane region" description="Helical" evidence="7">
    <location>
        <begin position="232"/>
        <end position="250"/>
    </location>
</feature>
<feature type="transmembrane region" description="Helical" evidence="7">
    <location>
        <begin position="424"/>
        <end position="445"/>
    </location>
</feature>
<feature type="compositionally biased region" description="Basic residues" evidence="6">
    <location>
        <begin position="89"/>
        <end position="99"/>
    </location>
</feature>
<dbReference type="FunFam" id="1.20.1250.20:FF:000018">
    <property type="entry name" value="MFS transporter permease"/>
    <property type="match status" value="1"/>
</dbReference>
<dbReference type="PANTHER" id="PTHR43791">
    <property type="entry name" value="PERMEASE-RELATED"/>
    <property type="match status" value="1"/>
</dbReference>
<evidence type="ECO:0000256" key="5">
    <source>
        <dbReference type="ARBA" id="ARBA00023136"/>
    </source>
</evidence>
<feature type="transmembrane region" description="Helical" evidence="7">
    <location>
        <begin position="548"/>
        <end position="566"/>
    </location>
</feature>
<dbReference type="CDD" id="cd17319">
    <property type="entry name" value="MFS_ExuT_GudP_like"/>
    <property type="match status" value="1"/>
</dbReference>
<accession>A0A5R9J7T7</accession>
<dbReference type="GO" id="GO:0005886">
    <property type="term" value="C:plasma membrane"/>
    <property type="evidence" value="ECO:0007669"/>
    <property type="project" value="TreeGrafter"/>
</dbReference>
<keyword evidence="10" id="KW-1185">Reference proteome</keyword>
<dbReference type="EMBL" id="VCDI01000002">
    <property type="protein sequence ID" value="TLU72903.1"/>
    <property type="molecule type" value="Genomic_DNA"/>
</dbReference>
<feature type="transmembrane region" description="Helical" evidence="7">
    <location>
        <begin position="391"/>
        <end position="412"/>
    </location>
</feature>
<feature type="transmembrane region" description="Helical" evidence="7">
    <location>
        <begin position="162"/>
        <end position="180"/>
    </location>
</feature>
<feature type="transmembrane region" description="Helical" evidence="7">
    <location>
        <begin position="200"/>
        <end position="220"/>
    </location>
</feature>
<feature type="region of interest" description="Disordered" evidence="6">
    <location>
        <begin position="71"/>
        <end position="99"/>
    </location>
</feature>
<comment type="subcellular location">
    <subcellularLocation>
        <location evidence="1">Membrane</location>
        <topology evidence="1">Multi-pass membrane protein</topology>
    </subcellularLocation>
</comment>
<evidence type="ECO:0000256" key="2">
    <source>
        <dbReference type="ARBA" id="ARBA00022448"/>
    </source>
</evidence>
<gene>
    <name evidence="9" type="ORF">FE263_05430</name>
</gene>
<dbReference type="AlphaFoldDB" id="A0A5R9J7T7"/>
<feature type="transmembrane region" description="Helical" evidence="7">
    <location>
        <begin position="325"/>
        <end position="347"/>
    </location>
</feature>
<keyword evidence="5 7" id="KW-0472">Membrane</keyword>
<evidence type="ECO:0000313" key="10">
    <source>
        <dbReference type="Proteomes" id="UP000305654"/>
    </source>
</evidence>
<dbReference type="GO" id="GO:0022857">
    <property type="term" value="F:transmembrane transporter activity"/>
    <property type="evidence" value="ECO:0007669"/>
    <property type="project" value="InterPro"/>
</dbReference>
<protein>
    <submittedName>
        <fullName evidence="9">MFS transporter</fullName>
    </submittedName>
</protein>
<evidence type="ECO:0000256" key="6">
    <source>
        <dbReference type="SAM" id="MobiDB-lite"/>
    </source>
</evidence>
<evidence type="ECO:0000256" key="7">
    <source>
        <dbReference type="SAM" id="Phobius"/>
    </source>
</evidence>
<evidence type="ECO:0000256" key="3">
    <source>
        <dbReference type="ARBA" id="ARBA00022692"/>
    </source>
</evidence>
<dbReference type="PROSITE" id="PS50850">
    <property type="entry name" value="MFS"/>
    <property type="match status" value="1"/>
</dbReference>
<dbReference type="InterPro" id="IPR020846">
    <property type="entry name" value="MFS_dom"/>
</dbReference>
<dbReference type="SUPFAM" id="SSF103473">
    <property type="entry name" value="MFS general substrate transporter"/>
    <property type="match status" value="1"/>
</dbReference>
<feature type="transmembrane region" description="Helical" evidence="7">
    <location>
        <begin position="482"/>
        <end position="502"/>
    </location>
</feature>
<feature type="transmembrane region" description="Helical" evidence="7">
    <location>
        <begin position="290"/>
        <end position="313"/>
    </location>
</feature>
<keyword evidence="2" id="KW-0813">Transport</keyword>
<dbReference type="PANTHER" id="PTHR43791:SF36">
    <property type="entry name" value="TRANSPORTER, PUTATIVE (AFU_ORTHOLOGUE AFUA_6G08340)-RELATED"/>
    <property type="match status" value="1"/>
</dbReference>
<feature type="region of interest" description="Disordered" evidence="6">
    <location>
        <begin position="1"/>
        <end position="21"/>
    </location>
</feature>
<dbReference type="Pfam" id="PF07690">
    <property type="entry name" value="MFS_1"/>
    <property type="match status" value="1"/>
</dbReference>
<evidence type="ECO:0000256" key="4">
    <source>
        <dbReference type="ARBA" id="ARBA00022989"/>
    </source>
</evidence>
<keyword evidence="3 7" id="KW-0812">Transmembrane</keyword>
<name>A0A5R9J7T7_9PROT</name>
<comment type="caution">
    <text evidence="9">The sequence shown here is derived from an EMBL/GenBank/DDBJ whole genome shotgun (WGS) entry which is preliminary data.</text>
</comment>
<feature type="transmembrane region" description="Helical" evidence="7">
    <location>
        <begin position="457"/>
        <end position="476"/>
    </location>
</feature>
<dbReference type="InterPro" id="IPR011701">
    <property type="entry name" value="MFS"/>
</dbReference>
<dbReference type="OrthoDB" id="9784658at2"/>
<organism evidence="9 10">
    <name type="scientific">Lichenicoccus roseus</name>
    <dbReference type="NCBI Taxonomy" id="2683649"/>
    <lineage>
        <taxon>Bacteria</taxon>
        <taxon>Pseudomonadati</taxon>
        <taxon>Pseudomonadota</taxon>
        <taxon>Alphaproteobacteria</taxon>
        <taxon>Acetobacterales</taxon>
        <taxon>Acetobacteraceae</taxon>
        <taxon>Lichenicoccus</taxon>
    </lineage>
</organism>
<sequence length="574" mass="61576">MGVPERHPAHRRRGADRRRQRHHAARLQAVHVQRTHRVHPGHHGSLRGALARRADAGLAAGRRDLALYRPPRHGCATAAPGRDAESRRTTRPRHGFRPHRLLRHPGEAVLRRADRNARLQPGALGAGLVRPHAGLVLDRRPDRSLKPDPAVVEALEAAYRKVAWRLIPFLVLCFFCAYIDRINVGFAKLQMLRDLGFSDAVFGAGAGIFFLSYALLEIPSNLILARVGARRWIARIMVSWGCISALGMFVRTPAEFYALRLLLGIAEAGFAPGILLYVSQWFPARHRGSAMSAFFMAIPLSGMIGAPLSGWLLGALQGIAGLSGWQWLFLVEAAPAVLVGFGCLVVLRDTPRDAPWLDAGERRLLEQDRAADAALAVDHAGLAAFLRDRRIWTLSALYFCIVMGQYAISFWLPTIVREAGIHSLGLNGVLTAVPFLAALVAMPLLGRSADRGRRRRLHLAGAMVVGGAGLVLAPLAGQAIVPALACLCAAAAGLLSATALFWPLPPALLGGLSAAAGIALINALGNIAGFASPFLVGLLTRATGTTEAGMFAIAGIVWLGACLVFATPARLVDR</sequence>
<feature type="compositionally biased region" description="Basic residues" evidence="6">
    <location>
        <begin position="8"/>
        <end position="21"/>
    </location>
</feature>
<dbReference type="Proteomes" id="UP000305654">
    <property type="component" value="Unassembled WGS sequence"/>
</dbReference>
<dbReference type="InterPro" id="IPR036259">
    <property type="entry name" value="MFS_trans_sf"/>
</dbReference>
<feature type="transmembrane region" description="Helical" evidence="7">
    <location>
        <begin position="256"/>
        <end position="278"/>
    </location>
</feature>
<proteinExistence type="predicted"/>
<dbReference type="Gene3D" id="1.20.1250.20">
    <property type="entry name" value="MFS general substrate transporter like domains"/>
    <property type="match status" value="2"/>
</dbReference>
<evidence type="ECO:0000256" key="1">
    <source>
        <dbReference type="ARBA" id="ARBA00004141"/>
    </source>
</evidence>
<keyword evidence="4 7" id="KW-1133">Transmembrane helix</keyword>
<feature type="domain" description="Major facilitator superfamily (MFS) profile" evidence="8">
    <location>
        <begin position="166"/>
        <end position="572"/>
    </location>
</feature>